<name>A0AA89BZV4_PINIB</name>
<keyword evidence="2" id="KW-0732">Signal</keyword>
<organism evidence="3 4">
    <name type="scientific">Pinctada imbricata</name>
    <name type="common">Atlantic pearl-oyster</name>
    <name type="synonym">Pinctada martensii</name>
    <dbReference type="NCBI Taxonomy" id="66713"/>
    <lineage>
        <taxon>Eukaryota</taxon>
        <taxon>Metazoa</taxon>
        <taxon>Spiralia</taxon>
        <taxon>Lophotrochozoa</taxon>
        <taxon>Mollusca</taxon>
        <taxon>Bivalvia</taxon>
        <taxon>Autobranchia</taxon>
        <taxon>Pteriomorphia</taxon>
        <taxon>Pterioida</taxon>
        <taxon>Pterioidea</taxon>
        <taxon>Pteriidae</taxon>
        <taxon>Pinctada</taxon>
    </lineage>
</organism>
<keyword evidence="4" id="KW-1185">Reference proteome</keyword>
<protein>
    <submittedName>
        <fullName evidence="3">Uncharacterized protein</fullName>
    </submittedName>
</protein>
<reference evidence="3" key="1">
    <citation type="submission" date="2019-08" db="EMBL/GenBank/DDBJ databases">
        <title>The improved chromosome-level genome for the pearl oyster Pinctada fucata martensii using PacBio sequencing and Hi-C.</title>
        <authorList>
            <person name="Zheng Z."/>
        </authorList>
    </citation>
    <scope>NUCLEOTIDE SEQUENCE</scope>
    <source>
        <strain evidence="3">ZZ-2019</strain>
        <tissue evidence="3">Adductor muscle</tissue>
    </source>
</reference>
<proteinExistence type="predicted"/>
<sequence length="287" mass="33460">MSPSPLFLWFLSFHIAIVYAQECRFEFTVPETNGIKCPTDSAKLGYRVSHLETEMNIAHERSNSIAERLGKEITKIEVDTENIRNATFNMKEEVLELKTSMKGLSKVERDIERIKDEMNNTNDSIAPKFIELQKKMFDVAEEIRKQNSENSNKLSDLQQQIITQLQQVQRQTDVINEMRRATTSISDVEKRIQLLENLRNQTNADNEATETRLHDVEEILQPLPNKVRHFDTAMNSAAKSGVDFYTECEKRREDFDIRTCFYEKQNVKLIDTITALPFLPVRFNLHR</sequence>
<evidence type="ECO:0000256" key="2">
    <source>
        <dbReference type="SAM" id="SignalP"/>
    </source>
</evidence>
<dbReference type="EMBL" id="VSWD01000007">
    <property type="protein sequence ID" value="KAK3096882.1"/>
    <property type="molecule type" value="Genomic_DNA"/>
</dbReference>
<feature type="chain" id="PRO_5041649830" evidence="2">
    <location>
        <begin position="21"/>
        <end position="287"/>
    </location>
</feature>
<feature type="coiled-coil region" evidence="1">
    <location>
        <begin position="104"/>
        <end position="212"/>
    </location>
</feature>
<feature type="signal peptide" evidence="2">
    <location>
        <begin position="1"/>
        <end position="20"/>
    </location>
</feature>
<accession>A0AA89BZV4</accession>
<dbReference type="AlphaFoldDB" id="A0AA89BZV4"/>
<comment type="caution">
    <text evidence="3">The sequence shown here is derived from an EMBL/GenBank/DDBJ whole genome shotgun (WGS) entry which is preliminary data.</text>
</comment>
<dbReference type="Proteomes" id="UP001186944">
    <property type="component" value="Unassembled WGS sequence"/>
</dbReference>
<evidence type="ECO:0000313" key="3">
    <source>
        <dbReference type="EMBL" id="KAK3096882.1"/>
    </source>
</evidence>
<gene>
    <name evidence="3" type="ORF">FSP39_004373</name>
</gene>
<evidence type="ECO:0000313" key="4">
    <source>
        <dbReference type="Proteomes" id="UP001186944"/>
    </source>
</evidence>
<evidence type="ECO:0000256" key="1">
    <source>
        <dbReference type="SAM" id="Coils"/>
    </source>
</evidence>
<keyword evidence="1" id="KW-0175">Coiled coil</keyword>